<dbReference type="AlphaFoldDB" id="A0A9D4JPP3"/>
<accession>A0A9D4JPP3</accession>
<dbReference type="Pfam" id="PF00643">
    <property type="entry name" value="zf-B_box"/>
    <property type="match status" value="1"/>
</dbReference>
<sequence>MASNFESSIVKGSDLFFDLLCFICQENDRNTEADFYCAKCSKFYCCKCVDHHNNLFKKHSTLGKDKINTWPDVKATVDLQEQCQEHKGEKLTAFCEDHEQLLCHFCHIYRHR</sequence>
<gene>
    <name evidence="3" type="ORF">DPMN_117847</name>
</gene>
<feature type="domain" description="B box-type" evidence="2">
    <location>
        <begin position="23"/>
        <end position="64"/>
    </location>
</feature>
<evidence type="ECO:0000256" key="1">
    <source>
        <dbReference type="PROSITE-ProRule" id="PRU00024"/>
    </source>
</evidence>
<dbReference type="Proteomes" id="UP000828390">
    <property type="component" value="Unassembled WGS sequence"/>
</dbReference>
<organism evidence="3 4">
    <name type="scientific">Dreissena polymorpha</name>
    <name type="common">Zebra mussel</name>
    <name type="synonym">Mytilus polymorpha</name>
    <dbReference type="NCBI Taxonomy" id="45954"/>
    <lineage>
        <taxon>Eukaryota</taxon>
        <taxon>Metazoa</taxon>
        <taxon>Spiralia</taxon>
        <taxon>Lophotrochozoa</taxon>
        <taxon>Mollusca</taxon>
        <taxon>Bivalvia</taxon>
        <taxon>Autobranchia</taxon>
        <taxon>Heteroconchia</taxon>
        <taxon>Euheterodonta</taxon>
        <taxon>Imparidentia</taxon>
        <taxon>Neoheterodontei</taxon>
        <taxon>Myida</taxon>
        <taxon>Dreissenoidea</taxon>
        <taxon>Dreissenidae</taxon>
        <taxon>Dreissena</taxon>
    </lineage>
</organism>
<keyword evidence="4" id="KW-1185">Reference proteome</keyword>
<keyword evidence="1" id="KW-0479">Metal-binding</keyword>
<dbReference type="EMBL" id="JAIWYP010000005">
    <property type="protein sequence ID" value="KAH3816333.1"/>
    <property type="molecule type" value="Genomic_DNA"/>
</dbReference>
<evidence type="ECO:0000313" key="3">
    <source>
        <dbReference type="EMBL" id="KAH3816333.1"/>
    </source>
</evidence>
<dbReference type="InterPro" id="IPR000315">
    <property type="entry name" value="Znf_B-box"/>
</dbReference>
<keyword evidence="1" id="KW-0863">Zinc-finger</keyword>
<dbReference type="Gene3D" id="3.30.160.60">
    <property type="entry name" value="Classic Zinc Finger"/>
    <property type="match status" value="1"/>
</dbReference>
<proteinExistence type="predicted"/>
<feature type="domain" description="B box-type" evidence="2">
    <location>
        <begin position="78"/>
        <end position="112"/>
    </location>
</feature>
<name>A0A9D4JPP3_DREPO</name>
<evidence type="ECO:0000259" key="2">
    <source>
        <dbReference type="PROSITE" id="PS50119"/>
    </source>
</evidence>
<keyword evidence="1" id="KW-0862">Zinc</keyword>
<dbReference type="SUPFAM" id="SSF57845">
    <property type="entry name" value="B-box zinc-binding domain"/>
    <property type="match status" value="1"/>
</dbReference>
<dbReference type="GO" id="GO:0008270">
    <property type="term" value="F:zinc ion binding"/>
    <property type="evidence" value="ECO:0007669"/>
    <property type="project" value="UniProtKB-KW"/>
</dbReference>
<evidence type="ECO:0000313" key="4">
    <source>
        <dbReference type="Proteomes" id="UP000828390"/>
    </source>
</evidence>
<dbReference type="PROSITE" id="PS50119">
    <property type="entry name" value="ZF_BBOX"/>
    <property type="match status" value="2"/>
</dbReference>
<reference evidence="3" key="2">
    <citation type="submission" date="2020-11" db="EMBL/GenBank/DDBJ databases">
        <authorList>
            <person name="McCartney M.A."/>
            <person name="Auch B."/>
            <person name="Kono T."/>
            <person name="Mallez S."/>
            <person name="Becker A."/>
            <person name="Gohl D.M."/>
            <person name="Silverstein K.A.T."/>
            <person name="Koren S."/>
            <person name="Bechman K.B."/>
            <person name="Herman A."/>
            <person name="Abrahante J.E."/>
            <person name="Garbe J."/>
        </authorList>
    </citation>
    <scope>NUCLEOTIDE SEQUENCE</scope>
    <source>
        <strain evidence="3">Duluth1</strain>
        <tissue evidence="3">Whole animal</tissue>
    </source>
</reference>
<comment type="caution">
    <text evidence="3">The sequence shown here is derived from an EMBL/GenBank/DDBJ whole genome shotgun (WGS) entry which is preliminary data.</text>
</comment>
<protein>
    <recommendedName>
        <fullName evidence="2">B box-type domain-containing protein</fullName>
    </recommendedName>
</protein>
<reference evidence="3" key="1">
    <citation type="journal article" date="2019" name="bioRxiv">
        <title>The Genome of the Zebra Mussel, Dreissena polymorpha: A Resource for Invasive Species Research.</title>
        <authorList>
            <person name="McCartney M.A."/>
            <person name="Auch B."/>
            <person name="Kono T."/>
            <person name="Mallez S."/>
            <person name="Zhang Y."/>
            <person name="Obille A."/>
            <person name="Becker A."/>
            <person name="Abrahante J.E."/>
            <person name="Garbe J."/>
            <person name="Badalamenti J.P."/>
            <person name="Herman A."/>
            <person name="Mangelson H."/>
            <person name="Liachko I."/>
            <person name="Sullivan S."/>
            <person name="Sone E.D."/>
            <person name="Koren S."/>
            <person name="Silverstein K.A.T."/>
            <person name="Beckman K.B."/>
            <person name="Gohl D.M."/>
        </authorList>
    </citation>
    <scope>NUCLEOTIDE SEQUENCE</scope>
    <source>
        <strain evidence="3">Duluth1</strain>
        <tissue evidence="3">Whole animal</tissue>
    </source>
</reference>
<dbReference type="CDD" id="cd19756">
    <property type="entry name" value="Bbox2"/>
    <property type="match status" value="1"/>
</dbReference>